<accession>A0A914VF04</accession>
<proteinExistence type="predicted"/>
<keyword evidence="2" id="KW-1185">Reference proteome</keyword>
<evidence type="ECO:0000313" key="3">
    <source>
        <dbReference type="WBParaSite" id="PSAMB.scaffold18021size1011.g37468.t1"/>
    </source>
</evidence>
<dbReference type="Proteomes" id="UP000887566">
    <property type="component" value="Unplaced"/>
</dbReference>
<reference evidence="3" key="1">
    <citation type="submission" date="2022-11" db="UniProtKB">
        <authorList>
            <consortium name="WormBaseParasite"/>
        </authorList>
    </citation>
    <scope>IDENTIFICATION</scope>
</reference>
<dbReference type="WBParaSite" id="PSAMB.scaffold18021size1011.g37468.t1">
    <property type="protein sequence ID" value="PSAMB.scaffold18021size1011.g37468.t1"/>
    <property type="gene ID" value="PSAMB.scaffold18021size1011.g37468"/>
</dbReference>
<feature type="compositionally biased region" description="Basic and acidic residues" evidence="1">
    <location>
        <begin position="8"/>
        <end position="21"/>
    </location>
</feature>
<feature type="region of interest" description="Disordered" evidence="1">
    <location>
        <begin position="1"/>
        <end position="21"/>
    </location>
</feature>
<sequence length="77" mass="8985">MVKMAFQRRPEDESKEPLTHTGERFIPLEMNTPMRRELIELLEGNDTRTYVQIKNAFPLFMVVPNEGQVRPALSLLN</sequence>
<dbReference type="AlphaFoldDB" id="A0A914VF04"/>
<evidence type="ECO:0000256" key="1">
    <source>
        <dbReference type="SAM" id="MobiDB-lite"/>
    </source>
</evidence>
<protein>
    <submittedName>
        <fullName evidence="3">Uncharacterized protein</fullName>
    </submittedName>
</protein>
<name>A0A914VF04_9BILA</name>
<evidence type="ECO:0000313" key="2">
    <source>
        <dbReference type="Proteomes" id="UP000887566"/>
    </source>
</evidence>
<organism evidence="2 3">
    <name type="scientific">Plectus sambesii</name>
    <dbReference type="NCBI Taxonomy" id="2011161"/>
    <lineage>
        <taxon>Eukaryota</taxon>
        <taxon>Metazoa</taxon>
        <taxon>Ecdysozoa</taxon>
        <taxon>Nematoda</taxon>
        <taxon>Chromadorea</taxon>
        <taxon>Plectida</taxon>
        <taxon>Plectina</taxon>
        <taxon>Plectoidea</taxon>
        <taxon>Plectidae</taxon>
        <taxon>Plectus</taxon>
    </lineage>
</organism>